<accession>A0ABQ1YHW2</accession>
<protein>
    <recommendedName>
        <fullName evidence="5">N-terminal domain of peptidoglycan hydrolase CwlO-containing protein</fullName>
    </recommendedName>
</protein>
<dbReference type="RefSeq" id="WP_188539595.1">
    <property type="nucleotide sequence ID" value="NZ_BMFT01000001.1"/>
</dbReference>
<proteinExistence type="predicted"/>
<dbReference type="Gene3D" id="6.10.250.3150">
    <property type="match status" value="1"/>
</dbReference>
<evidence type="ECO:0000313" key="3">
    <source>
        <dbReference type="EMBL" id="GGH26485.1"/>
    </source>
</evidence>
<reference evidence="4" key="1">
    <citation type="journal article" date="2019" name="Int. J. Syst. Evol. Microbiol.">
        <title>The Global Catalogue of Microorganisms (GCM) 10K type strain sequencing project: providing services to taxonomists for standard genome sequencing and annotation.</title>
        <authorList>
            <consortium name="The Broad Institute Genomics Platform"/>
            <consortium name="The Broad Institute Genome Sequencing Center for Infectious Disease"/>
            <person name="Wu L."/>
            <person name="Ma J."/>
        </authorList>
    </citation>
    <scope>NUCLEOTIDE SEQUENCE [LARGE SCALE GENOMIC DNA]</scope>
    <source>
        <strain evidence="4">CGMCC 1.12769</strain>
    </source>
</reference>
<keyword evidence="1" id="KW-0175">Coiled coil</keyword>
<dbReference type="Proteomes" id="UP000659344">
    <property type="component" value="Unassembled WGS sequence"/>
</dbReference>
<feature type="signal peptide" evidence="2">
    <location>
        <begin position="1"/>
        <end position="26"/>
    </location>
</feature>
<comment type="caution">
    <text evidence="3">The sequence shown here is derived from an EMBL/GenBank/DDBJ whole genome shotgun (WGS) entry which is preliminary data.</text>
</comment>
<gene>
    <name evidence="3" type="ORF">GCM10008013_27360</name>
</gene>
<keyword evidence="4" id="KW-1185">Reference proteome</keyword>
<evidence type="ECO:0000256" key="1">
    <source>
        <dbReference type="SAM" id="Coils"/>
    </source>
</evidence>
<keyword evidence="2" id="KW-0732">Signal</keyword>
<feature type="coiled-coil region" evidence="1">
    <location>
        <begin position="131"/>
        <end position="175"/>
    </location>
</feature>
<dbReference type="EMBL" id="BMFT01000001">
    <property type="protein sequence ID" value="GGH26485.1"/>
    <property type="molecule type" value="Genomic_DNA"/>
</dbReference>
<feature type="chain" id="PRO_5045276881" description="N-terminal domain of peptidoglycan hydrolase CwlO-containing protein" evidence="2">
    <location>
        <begin position="27"/>
        <end position="360"/>
    </location>
</feature>
<evidence type="ECO:0008006" key="5">
    <source>
        <dbReference type="Google" id="ProtNLM"/>
    </source>
</evidence>
<organism evidence="3 4">
    <name type="scientific">Paenibacillus segetis</name>
    <dbReference type="NCBI Taxonomy" id="1325360"/>
    <lineage>
        <taxon>Bacteria</taxon>
        <taxon>Bacillati</taxon>
        <taxon>Bacillota</taxon>
        <taxon>Bacilli</taxon>
        <taxon>Bacillales</taxon>
        <taxon>Paenibacillaceae</taxon>
        <taxon>Paenibacillus</taxon>
    </lineage>
</organism>
<evidence type="ECO:0000256" key="2">
    <source>
        <dbReference type="SAM" id="SignalP"/>
    </source>
</evidence>
<sequence>MIRRIISLLVLLPLLTLFCFPTPSLATTLSVEEQAILEKSLSIIEIDREIARIEISQQETERSVNVLSQQLAEKDKQITVSREQAGNRIKAYYMGERETLLDALLSVDSLRDFFDVLDYYQIITERDKDILGSYKAEYKTLKKTKEKLNSQSEELAKSKDNLLKQRERVASLQQSVDSSLNLSADPEKLKTLIQELTTYWENEGLNEVRRYFKALSSAMSDFPDFLQDHKDSLTSVNGGYTLLVREEELNNFLHEKQELLSNMSFQFGDSKIVVQGSREGFDLKVEGHYTIENEPMNSISFHVDRLVFNGLELPDTTCRELENDFDLGFYPKKIVPFIEATDVTITKGTLSVKLKISLKT</sequence>
<name>A0ABQ1YHW2_9BACL</name>
<evidence type="ECO:0000313" key="4">
    <source>
        <dbReference type="Proteomes" id="UP000659344"/>
    </source>
</evidence>